<dbReference type="EMBL" id="CP075588">
    <property type="protein sequence ID" value="QYF49496.1"/>
    <property type="molecule type" value="Genomic_DNA"/>
</dbReference>
<name>A0ABX8V2W9_9BACT</name>
<reference evidence="1 2" key="1">
    <citation type="journal article" date="2022" name="bioRxiv">
        <title>Ecology and evolution of chlamydial symbionts of arthropods.</title>
        <authorList>
            <person name="Halter T."/>
            <person name="Koestlbacher S."/>
            <person name="Collingro A."/>
            <person name="Sixt B.S."/>
            <person name="Toenshoff E.R."/>
            <person name="Hendrickx F."/>
            <person name="Kostanjsek R."/>
            <person name="Horn M."/>
        </authorList>
    </citation>
    <scope>NUCLEOTIDE SEQUENCE [LARGE SCALE GENOMIC DNA]</scope>
    <source>
        <strain evidence="1">W744xW776</strain>
        <plasmid evidence="1 2">unnamed</plasmid>
    </source>
</reference>
<proteinExistence type="predicted"/>
<organism evidence="1 2">
    <name type="scientific">Candidatus Rhabdochlamydia oedothoracis</name>
    <dbReference type="NCBI Taxonomy" id="2720720"/>
    <lineage>
        <taxon>Bacteria</taxon>
        <taxon>Pseudomonadati</taxon>
        <taxon>Chlamydiota</taxon>
        <taxon>Chlamydiia</taxon>
        <taxon>Parachlamydiales</taxon>
        <taxon>Candidatus Rhabdochlamydiaceae</taxon>
        <taxon>Candidatus Rhabdochlamydia</taxon>
    </lineage>
</organism>
<keyword evidence="1" id="KW-0614">Plasmid</keyword>
<evidence type="ECO:0000313" key="2">
    <source>
        <dbReference type="Proteomes" id="UP000826014"/>
    </source>
</evidence>
<dbReference type="Proteomes" id="UP000826014">
    <property type="component" value="Plasmid unnamed"/>
</dbReference>
<gene>
    <name evidence="1" type="ORF">RHABOEDO_001894</name>
</gene>
<protein>
    <submittedName>
        <fullName evidence="1">Uncharacterized protein</fullName>
    </submittedName>
</protein>
<evidence type="ECO:0000313" key="1">
    <source>
        <dbReference type="EMBL" id="QYF49496.1"/>
    </source>
</evidence>
<accession>A0ABX8V2W9</accession>
<keyword evidence="2" id="KW-1185">Reference proteome</keyword>
<sequence>MASFLHSLAFAEGLFSHELITYILKHLKIDTVHWGIPSLIILKTARFLR</sequence>
<geneLocation type="plasmid" evidence="1 2">
    <name>unnamed</name>
</geneLocation>